<evidence type="ECO:0000313" key="1">
    <source>
        <dbReference type="EMBL" id="QHT88510.1"/>
    </source>
</evidence>
<organism evidence="1">
    <name type="scientific">viral metagenome</name>
    <dbReference type="NCBI Taxonomy" id="1070528"/>
    <lineage>
        <taxon>unclassified sequences</taxon>
        <taxon>metagenomes</taxon>
        <taxon>organismal metagenomes</taxon>
    </lineage>
</organism>
<dbReference type="AlphaFoldDB" id="A0A6C0I7E3"/>
<sequence length="201" mass="21668">MTTPYGITTSIGSQAYSGYVNTPITGPLSTNNYPFSMAYHSYGTLTGQRPTPQQFFPSQEPVYSDMSVNARAQYLRATDLSAKTKAQQDALGKLSTPIVFTSWSTQRQIPVSSHVNYIAPIASSMLTNIRKSVAVGKSAYKVGLPLDAPISTKNYYPSGTRSALQRARSGGSAAPKKKGSIYNTSLRPALGAWGALPRQNY</sequence>
<proteinExistence type="predicted"/>
<accession>A0A6C0I7E3</accession>
<reference evidence="1" key="1">
    <citation type="journal article" date="2020" name="Nature">
        <title>Giant virus diversity and host interactions through global metagenomics.</title>
        <authorList>
            <person name="Schulz F."/>
            <person name="Roux S."/>
            <person name="Paez-Espino D."/>
            <person name="Jungbluth S."/>
            <person name="Walsh D.A."/>
            <person name="Denef V.J."/>
            <person name="McMahon K.D."/>
            <person name="Konstantinidis K.T."/>
            <person name="Eloe-Fadrosh E.A."/>
            <person name="Kyrpides N.C."/>
            <person name="Woyke T."/>
        </authorList>
    </citation>
    <scope>NUCLEOTIDE SEQUENCE</scope>
    <source>
        <strain evidence="1">GVMAG-M-3300023184-51</strain>
    </source>
</reference>
<dbReference type="EMBL" id="MN740118">
    <property type="protein sequence ID" value="QHT88510.1"/>
    <property type="molecule type" value="Genomic_DNA"/>
</dbReference>
<name>A0A6C0I7E3_9ZZZZ</name>
<protein>
    <submittedName>
        <fullName evidence="1">Uncharacterized protein</fullName>
    </submittedName>
</protein>